<evidence type="ECO:0000313" key="2">
    <source>
        <dbReference type="Proteomes" id="UP000267164"/>
    </source>
</evidence>
<keyword evidence="2" id="KW-1185">Reference proteome</keyword>
<name>A0A386ZPA0_9NOCA</name>
<reference evidence="1 2" key="1">
    <citation type="submission" date="2018-09" db="EMBL/GenBank/DDBJ databases">
        <title>Nocardia yunnanensis sp. nov., an actinomycete isolated from a soil sample.</title>
        <authorList>
            <person name="Zhang J."/>
        </authorList>
    </citation>
    <scope>NUCLEOTIDE SEQUENCE [LARGE SCALE GENOMIC DNA]</scope>
    <source>
        <strain evidence="1 2">CFHS0054</strain>
    </source>
</reference>
<dbReference type="EMBL" id="CP032568">
    <property type="protein sequence ID" value="AYF78385.1"/>
    <property type="molecule type" value="Genomic_DNA"/>
</dbReference>
<organism evidence="1 2">
    <name type="scientific">Nocardia yunnanensis</name>
    <dbReference type="NCBI Taxonomy" id="2382165"/>
    <lineage>
        <taxon>Bacteria</taxon>
        <taxon>Bacillati</taxon>
        <taxon>Actinomycetota</taxon>
        <taxon>Actinomycetes</taxon>
        <taxon>Mycobacteriales</taxon>
        <taxon>Nocardiaceae</taxon>
        <taxon>Nocardia</taxon>
    </lineage>
</organism>
<sequence length="109" mass="12190">MTLRFLGKIGSNKDECPQLFAADNGYVVIAWKTDRTEIVEIPHALLGFLEKNTYLDTPLTDTGRGTFTLTGKLVTDQKTLSQIKIEPYETAVEVPRAERDYFGGLPSHD</sequence>
<dbReference type="OrthoDB" id="3577809at2"/>
<dbReference type="KEGG" id="nyu:D7D52_36260"/>
<proteinExistence type="predicted"/>
<gene>
    <name evidence="1" type="ORF">D7D52_36260</name>
</gene>
<protein>
    <submittedName>
        <fullName evidence="1">Uncharacterized protein</fullName>
    </submittedName>
</protein>
<dbReference type="RefSeq" id="WP_120743468.1">
    <property type="nucleotide sequence ID" value="NZ_CP032568.1"/>
</dbReference>
<dbReference type="AlphaFoldDB" id="A0A386ZPA0"/>
<evidence type="ECO:0000313" key="1">
    <source>
        <dbReference type="EMBL" id="AYF78385.1"/>
    </source>
</evidence>
<accession>A0A386ZPA0</accession>
<dbReference type="Proteomes" id="UP000267164">
    <property type="component" value="Chromosome"/>
</dbReference>